<protein>
    <submittedName>
        <fullName evidence="1">Uncharacterized protein</fullName>
    </submittedName>
</protein>
<gene>
    <name evidence="1" type="ORF">TRIUR3_28254</name>
</gene>
<proteinExistence type="predicted"/>
<sequence length="165" mass="17882">MRAVCLAWLGAGGQLVFHGDQRRGREGPVVGRGWSELHEGRHRAANGVKDPQGNAVGLLVRGERTALADRLDHDVQRAVAHMPLLLPTHAPNPHKEARELRIRTGWGGSRPLVVRGGGGEGPQIEWGGIYNVASDNDGFLHKDDARAWLTTLLVPKYKSKGNSTA</sequence>
<dbReference type="EMBL" id="KD095151">
    <property type="protein sequence ID" value="EMS61512.1"/>
    <property type="molecule type" value="Genomic_DNA"/>
</dbReference>
<accession>M7ZN15</accession>
<organism evidence="1">
    <name type="scientific">Triticum urartu</name>
    <name type="common">Red wild einkorn</name>
    <name type="synonym">Crithodium urartu</name>
    <dbReference type="NCBI Taxonomy" id="4572"/>
    <lineage>
        <taxon>Eukaryota</taxon>
        <taxon>Viridiplantae</taxon>
        <taxon>Streptophyta</taxon>
        <taxon>Embryophyta</taxon>
        <taxon>Tracheophyta</taxon>
        <taxon>Spermatophyta</taxon>
        <taxon>Magnoliopsida</taxon>
        <taxon>Liliopsida</taxon>
        <taxon>Poales</taxon>
        <taxon>Poaceae</taxon>
        <taxon>BOP clade</taxon>
        <taxon>Pooideae</taxon>
        <taxon>Triticodae</taxon>
        <taxon>Triticeae</taxon>
        <taxon>Triticinae</taxon>
        <taxon>Triticum</taxon>
    </lineage>
</organism>
<evidence type="ECO:0000313" key="1">
    <source>
        <dbReference type="EMBL" id="EMS61512.1"/>
    </source>
</evidence>
<dbReference type="AlphaFoldDB" id="M7ZN15"/>
<reference evidence="1" key="1">
    <citation type="journal article" date="2013" name="Nature">
        <title>Draft genome of the wheat A-genome progenitor Triticum urartu.</title>
        <authorList>
            <person name="Ling H.Q."/>
            <person name="Zhao S."/>
            <person name="Liu D."/>
            <person name="Wang J."/>
            <person name="Sun H."/>
            <person name="Zhang C."/>
            <person name="Fan H."/>
            <person name="Li D."/>
            <person name="Dong L."/>
            <person name="Tao Y."/>
            <person name="Gao C."/>
            <person name="Wu H."/>
            <person name="Li Y."/>
            <person name="Cui Y."/>
            <person name="Guo X."/>
            <person name="Zheng S."/>
            <person name="Wang B."/>
            <person name="Yu K."/>
            <person name="Liang Q."/>
            <person name="Yang W."/>
            <person name="Lou X."/>
            <person name="Chen J."/>
            <person name="Feng M."/>
            <person name="Jian J."/>
            <person name="Zhang X."/>
            <person name="Luo G."/>
            <person name="Jiang Y."/>
            <person name="Liu J."/>
            <person name="Wang Z."/>
            <person name="Sha Y."/>
            <person name="Zhang B."/>
            <person name="Wu H."/>
            <person name="Tang D."/>
            <person name="Shen Q."/>
            <person name="Xue P."/>
            <person name="Zou S."/>
            <person name="Wang X."/>
            <person name="Liu X."/>
            <person name="Wang F."/>
            <person name="Yang Y."/>
            <person name="An X."/>
            <person name="Dong Z."/>
            <person name="Zhang K."/>
            <person name="Zhang X."/>
            <person name="Luo M.C."/>
            <person name="Dvorak J."/>
            <person name="Tong Y."/>
            <person name="Wang J."/>
            <person name="Yang H."/>
            <person name="Li Z."/>
            <person name="Wang D."/>
            <person name="Zhang A."/>
            <person name="Wang J."/>
        </authorList>
    </citation>
    <scope>NUCLEOTIDE SEQUENCE</scope>
</reference>
<name>M7ZN15_TRIUA</name>